<dbReference type="Proteomes" id="UP001501126">
    <property type="component" value="Unassembled WGS sequence"/>
</dbReference>
<dbReference type="EMBL" id="BAAAFH010000011">
    <property type="protein sequence ID" value="GAA0875912.1"/>
    <property type="molecule type" value="Genomic_DNA"/>
</dbReference>
<name>A0ABP3Y8H6_9FLAO</name>
<evidence type="ECO:0000313" key="3">
    <source>
        <dbReference type="Proteomes" id="UP001501126"/>
    </source>
</evidence>
<evidence type="ECO:0000313" key="2">
    <source>
        <dbReference type="EMBL" id="GAA0875912.1"/>
    </source>
</evidence>
<keyword evidence="1" id="KW-0472">Membrane</keyword>
<gene>
    <name evidence="2" type="ORF">GCM10009118_23210</name>
</gene>
<dbReference type="RefSeq" id="WP_343787871.1">
    <property type="nucleotide sequence ID" value="NZ_BAAAFH010000011.1"/>
</dbReference>
<feature type="transmembrane region" description="Helical" evidence="1">
    <location>
        <begin position="212"/>
        <end position="232"/>
    </location>
</feature>
<accession>A0ABP3Y8H6</accession>
<comment type="caution">
    <text evidence="2">The sequence shown here is derived from an EMBL/GenBank/DDBJ whole genome shotgun (WGS) entry which is preliminary data.</text>
</comment>
<feature type="transmembrane region" description="Helical" evidence="1">
    <location>
        <begin position="366"/>
        <end position="385"/>
    </location>
</feature>
<feature type="transmembrane region" description="Helical" evidence="1">
    <location>
        <begin position="137"/>
        <end position="158"/>
    </location>
</feature>
<reference evidence="3" key="1">
    <citation type="journal article" date="2019" name="Int. J. Syst. Evol. Microbiol.">
        <title>The Global Catalogue of Microorganisms (GCM) 10K type strain sequencing project: providing services to taxonomists for standard genome sequencing and annotation.</title>
        <authorList>
            <consortium name="The Broad Institute Genomics Platform"/>
            <consortium name="The Broad Institute Genome Sequencing Center for Infectious Disease"/>
            <person name="Wu L."/>
            <person name="Ma J."/>
        </authorList>
    </citation>
    <scope>NUCLEOTIDE SEQUENCE [LARGE SCALE GENOMIC DNA]</scope>
    <source>
        <strain evidence="3">JCM 16083</strain>
    </source>
</reference>
<keyword evidence="3" id="KW-1185">Reference proteome</keyword>
<proteinExistence type="predicted"/>
<keyword evidence="1" id="KW-0812">Transmembrane</keyword>
<sequence length="513" mass="59241">MTFDRLLKPLFFLLFVITIVQYWFFSPVVFADASRGFEAMEQYMAGGNWNSVSYPVVGGDYQYFLSWWTPGQWVFPFLLIKIGVGMNTALQLITTVALSVSIFGYYRLFRILDFSSVLVWGSLITIVTNQLFYWHTIMYYGGDLLLLALFPYFVLFLLKLRKSVSLLNLCLLFVYILIGFFLKSSFLVISWAGVGSFILIWLLQGDKRNRKWTLYLIPLLTATVVIYIFFLAKGETPGSTIRSGAYNHLTHDIFGDLFYALGSPVGIMTRFFPAIQKVIANVGVNLNFLAILGCIASGWLLVRFFTSGSEDRKQVILFSGLFFAAMTFLFLSDRAVSYDMRHFAPFAFLLTPFMLEWCISVRWKKLFLSVLIVLNLADFALFPIYRYKVEHTHEMVGEIKMKQEDAETVRRIYSGQTENNRLVIIQDYWLLSHYMRGPSICLSEQNGDWIVNSGMEEIHKEKMDWDILSSYHTVIFVSRNSGELPVELQKRVQKERVEISNGYTIFLLTPIKD</sequence>
<feature type="transmembrane region" description="Helical" evidence="1">
    <location>
        <begin position="73"/>
        <end position="99"/>
    </location>
</feature>
<protein>
    <recommendedName>
        <fullName evidence="4">Glycosyltransferase RgtA/B/C/D-like domain-containing protein</fullName>
    </recommendedName>
</protein>
<organism evidence="2 3">
    <name type="scientific">Wandonia haliotis</name>
    <dbReference type="NCBI Taxonomy" id="574963"/>
    <lineage>
        <taxon>Bacteria</taxon>
        <taxon>Pseudomonadati</taxon>
        <taxon>Bacteroidota</taxon>
        <taxon>Flavobacteriia</taxon>
        <taxon>Flavobacteriales</taxon>
        <taxon>Crocinitomicaceae</taxon>
        <taxon>Wandonia</taxon>
    </lineage>
</organism>
<evidence type="ECO:0008006" key="4">
    <source>
        <dbReference type="Google" id="ProtNLM"/>
    </source>
</evidence>
<feature type="transmembrane region" description="Helical" evidence="1">
    <location>
        <begin position="278"/>
        <end position="302"/>
    </location>
</feature>
<feature type="transmembrane region" description="Helical" evidence="1">
    <location>
        <begin position="343"/>
        <end position="359"/>
    </location>
</feature>
<evidence type="ECO:0000256" key="1">
    <source>
        <dbReference type="SAM" id="Phobius"/>
    </source>
</evidence>
<feature type="transmembrane region" description="Helical" evidence="1">
    <location>
        <begin position="111"/>
        <end position="131"/>
    </location>
</feature>
<feature type="transmembrane region" description="Helical" evidence="1">
    <location>
        <begin position="314"/>
        <end position="331"/>
    </location>
</feature>
<feature type="transmembrane region" description="Helical" evidence="1">
    <location>
        <begin position="165"/>
        <end position="182"/>
    </location>
</feature>
<keyword evidence="1" id="KW-1133">Transmembrane helix</keyword>
<feature type="transmembrane region" description="Helical" evidence="1">
    <location>
        <begin position="188"/>
        <end position="205"/>
    </location>
</feature>